<dbReference type="Gene3D" id="2.40.110.10">
    <property type="entry name" value="Butyryl-CoA Dehydrogenase, subunit A, domain 2"/>
    <property type="match status" value="1"/>
</dbReference>
<dbReference type="SUPFAM" id="SSF47203">
    <property type="entry name" value="Acyl-CoA dehydrogenase C-terminal domain-like"/>
    <property type="match status" value="1"/>
</dbReference>
<evidence type="ECO:0000256" key="4">
    <source>
        <dbReference type="ARBA" id="ARBA00022630"/>
    </source>
</evidence>
<dbReference type="InterPro" id="IPR009075">
    <property type="entry name" value="AcylCo_DH/oxidase_C"/>
</dbReference>
<dbReference type="InterPro" id="IPR006091">
    <property type="entry name" value="Acyl-CoA_Oxase/DH_mid-dom"/>
</dbReference>
<dbReference type="InterPro" id="IPR046373">
    <property type="entry name" value="Acyl-CoA_Oxase/DH_mid-dom_sf"/>
</dbReference>
<comment type="similarity">
    <text evidence="3 9">Belongs to the acyl-CoA dehydrogenase family.</text>
</comment>
<evidence type="ECO:0000313" key="14">
    <source>
        <dbReference type="EMBL" id="KAK6641333.1"/>
    </source>
</evidence>
<dbReference type="PANTHER" id="PTHR43884">
    <property type="entry name" value="ACYL-COA DEHYDROGENASE"/>
    <property type="match status" value="1"/>
</dbReference>
<dbReference type="InterPro" id="IPR037069">
    <property type="entry name" value="AcylCoA_DH/ox_N_sf"/>
</dbReference>
<proteinExistence type="inferred from homology"/>
<comment type="cofactor">
    <cofactor evidence="1 9">
        <name>FAD</name>
        <dbReference type="ChEBI" id="CHEBI:57692"/>
    </cofactor>
</comment>
<keyword evidence="4 9" id="KW-0285">Flavoprotein</keyword>
<dbReference type="EMBL" id="JAWJWF010000001">
    <property type="protein sequence ID" value="KAK6641333.1"/>
    <property type="molecule type" value="Genomic_DNA"/>
</dbReference>
<feature type="domain" description="Acyl-CoA dehydrogenase/oxidase N-terminal" evidence="12">
    <location>
        <begin position="112"/>
        <end position="188"/>
    </location>
</feature>
<accession>A0ABR1BHT2</accession>
<comment type="caution">
    <text evidence="14">The sequence shown here is derived from an EMBL/GenBank/DDBJ whole genome shotgun (WGS) entry which is preliminary data.</text>
</comment>
<dbReference type="InterPro" id="IPR009100">
    <property type="entry name" value="AcylCoA_DH/oxidase_NM_dom_sf"/>
</dbReference>
<reference evidence="14 15" key="1">
    <citation type="submission" date="2023-09" db="EMBL/GenBank/DDBJ databases">
        <title>Genomes of two closely related lineages of the louse Polyplax serrata with different host specificities.</title>
        <authorList>
            <person name="Martinu J."/>
            <person name="Tarabai H."/>
            <person name="Stefka J."/>
            <person name="Hypsa V."/>
        </authorList>
    </citation>
    <scope>NUCLEOTIDE SEQUENCE [LARGE SCALE GENOMIC DNA]</scope>
    <source>
        <strain evidence="14">98ZLc_SE</strain>
    </source>
</reference>
<feature type="domain" description="Acyl-CoA oxidase/dehydrogenase middle" evidence="11">
    <location>
        <begin position="192"/>
        <end position="293"/>
    </location>
</feature>
<evidence type="ECO:0000256" key="7">
    <source>
        <dbReference type="ARBA" id="ARBA00023002"/>
    </source>
</evidence>
<dbReference type="Pfam" id="PF00441">
    <property type="entry name" value="Acyl-CoA_dh_1"/>
    <property type="match status" value="1"/>
</dbReference>
<evidence type="ECO:0000256" key="2">
    <source>
        <dbReference type="ARBA" id="ARBA00004173"/>
    </source>
</evidence>
<evidence type="ECO:0000256" key="8">
    <source>
        <dbReference type="ARBA" id="ARBA00023128"/>
    </source>
</evidence>
<keyword evidence="6" id="KW-0809">Transit peptide</keyword>
<protein>
    <recommendedName>
        <fullName evidence="16">Acyl-CoA dehydrogenase</fullName>
    </recommendedName>
</protein>
<dbReference type="Pfam" id="PF21343">
    <property type="entry name" value="ACAD9-ACADV_C"/>
    <property type="match status" value="1"/>
</dbReference>
<organism evidence="14 15">
    <name type="scientific">Polyplax serrata</name>
    <name type="common">Common mouse louse</name>
    <dbReference type="NCBI Taxonomy" id="468196"/>
    <lineage>
        <taxon>Eukaryota</taxon>
        <taxon>Metazoa</taxon>
        <taxon>Ecdysozoa</taxon>
        <taxon>Arthropoda</taxon>
        <taxon>Hexapoda</taxon>
        <taxon>Insecta</taxon>
        <taxon>Pterygota</taxon>
        <taxon>Neoptera</taxon>
        <taxon>Paraneoptera</taxon>
        <taxon>Psocodea</taxon>
        <taxon>Troctomorpha</taxon>
        <taxon>Phthiraptera</taxon>
        <taxon>Anoplura</taxon>
        <taxon>Polyplacidae</taxon>
        <taxon>Polyplax</taxon>
    </lineage>
</organism>
<dbReference type="InterPro" id="IPR036250">
    <property type="entry name" value="AcylCo_DH-like_C"/>
</dbReference>
<evidence type="ECO:0000259" key="10">
    <source>
        <dbReference type="Pfam" id="PF00441"/>
    </source>
</evidence>
<dbReference type="PANTHER" id="PTHR43884:SF9">
    <property type="entry name" value="COMPLEX I ASSEMBLY FACTOR ACAD9, MITOCHONDRIAL"/>
    <property type="match status" value="1"/>
</dbReference>
<feature type="domain" description="Acyl-CoA dehydrogenase/oxidase C-terminal" evidence="10">
    <location>
        <begin position="307"/>
        <end position="417"/>
    </location>
</feature>
<keyword evidence="5 9" id="KW-0274">FAD</keyword>
<evidence type="ECO:0008006" key="16">
    <source>
        <dbReference type="Google" id="ProtNLM"/>
    </source>
</evidence>
<dbReference type="InterPro" id="IPR013786">
    <property type="entry name" value="AcylCoA_DH/ox_N"/>
</dbReference>
<evidence type="ECO:0000256" key="5">
    <source>
        <dbReference type="ARBA" id="ARBA00022827"/>
    </source>
</evidence>
<sequence>MFVLKNGRRFFKQSYHLESRKILYSNLEVLESRKLKCLEKEDRAKNKEVFKLYFIENLFINKIDPKILEYPEIVSLKEVNTLNCNCDTAKALVASIELQPALLESKMKQNTHITNIKELQLSGFKVSVSQGGFGYQNLEFARMQEILSSDLCLSKVISENENFGVEIISKFGDDNQKGEYCKKLTSGEIMSCFAHSETNFNAPLEALSIGTKAVQLSNGNEYKISGEKSWVYNANNADIIIFSANVIKSHDEADKKEFTLFVVDKNMDGITVQKPIKKIGLNDLDVCTVSFNNLVIPSSCILGSVDEGEKIIKAMFATRELNNSIHCITSMKNLLSAAIHHCLTNNFFNKNKYENDLFKIKIGDLVGRLYAAESMAYLVAGRMDTFKNPDVFLESLTLKIFSSETLQNILRTTLDITDGDFYFDCNKSLKDIVDDCHILLGCDYTNDYLRHILSSTGFKYVLNKKYKYIRSKFKKSVYNIQQKLLSEYICSGNGELKCYLHLLLQNQSIILEDMVYRLDACTAYLLNKYGEEIYTQYTELNLMADLVIDIYATAAMLGRASRAYCLGVRRQELDRSIAECETSRIHHLFKKRVELIQTDIYTEKLNKIGSDVMCNNIYAKNYPFFMKEIVH</sequence>
<gene>
    <name evidence="14" type="ORF">RUM44_013042</name>
</gene>
<feature type="domain" description="ACAD9/ACADV-like C-terminal" evidence="13">
    <location>
        <begin position="504"/>
        <end position="612"/>
    </location>
</feature>
<dbReference type="SUPFAM" id="SSF56645">
    <property type="entry name" value="Acyl-CoA dehydrogenase NM domain-like"/>
    <property type="match status" value="1"/>
</dbReference>
<dbReference type="Gene3D" id="1.10.540.10">
    <property type="entry name" value="Acyl-CoA dehydrogenase/oxidase, N-terminal domain"/>
    <property type="match status" value="1"/>
</dbReference>
<evidence type="ECO:0000259" key="12">
    <source>
        <dbReference type="Pfam" id="PF02771"/>
    </source>
</evidence>
<keyword evidence="15" id="KW-1185">Reference proteome</keyword>
<dbReference type="Gene3D" id="1.20.140.10">
    <property type="entry name" value="Butyryl-CoA Dehydrogenase, subunit A, domain 3"/>
    <property type="match status" value="2"/>
</dbReference>
<evidence type="ECO:0000256" key="6">
    <source>
        <dbReference type="ARBA" id="ARBA00022946"/>
    </source>
</evidence>
<evidence type="ECO:0000256" key="1">
    <source>
        <dbReference type="ARBA" id="ARBA00001974"/>
    </source>
</evidence>
<dbReference type="InterPro" id="IPR049448">
    <property type="entry name" value="ACAD9/ACADV-like_C"/>
</dbReference>
<evidence type="ECO:0000259" key="11">
    <source>
        <dbReference type="Pfam" id="PF02770"/>
    </source>
</evidence>
<keyword evidence="8" id="KW-0496">Mitochondrion</keyword>
<evidence type="ECO:0000256" key="3">
    <source>
        <dbReference type="ARBA" id="ARBA00009347"/>
    </source>
</evidence>
<keyword evidence="7 9" id="KW-0560">Oxidoreductase</keyword>
<evidence type="ECO:0000313" key="15">
    <source>
        <dbReference type="Proteomes" id="UP001359485"/>
    </source>
</evidence>
<evidence type="ECO:0000256" key="9">
    <source>
        <dbReference type="RuleBase" id="RU362125"/>
    </source>
</evidence>
<evidence type="ECO:0000259" key="13">
    <source>
        <dbReference type="Pfam" id="PF21343"/>
    </source>
</evidence>
<dbReference type="Pfam" id="PF02770">
    <property type="entry name" value="Acyl-CoA_dh_M"/>
    <property type="match status" value="1"/>
</dbReference>
<dbReference type="Pfam" id="PF02771">
    <property type="entry name" value="Acyl-CoA_dh_N"/>
    <property type="match status" value="1"/>
</dbReference>
<dbReference type="Proteomes" id="UP001359485">
    <property type="component" value="Unassembled WGS sequence"/>
</dbReference>
<name>A0ABR1BHT2_POLSC</name>
<comment type="subcellular location">
    <subcellularLocation>
        <location evidence="2">Mitochondrion</location>
    </subcellularLocation>
</comment>